<proteinExistence type="predicted"/>
<accession>A0A3M3B999</accession>
<protein>
    <submittedName>
        <fullName evidence="2">Fis family transcriptional regulator</fullName>
    </submittedName>
</protein>
<dbReference type="SMART" id="SM00530">
    <property type="entry name" value="HTH_XRE"/>
    <property type="match status" value="1"/>
</dbReference>
<evidence type="ECO:0000313" key="3">
    <source>
        <dbReference type="Proteomes" id="UP000282378"/>
    </source>
</evidence>
<reference evidence="2 3" key="1">
    <citation type="submission" date="2018-08" db="EMBL/GenBank/DDBJ databases">
        <title>Recombination of ecologically and evolutionarily significant loci maintains genetic cohesion in the Pseudomonas syringae species complex.</title>
        <authorList>
            <person name="Dillon M."/>
            <person name="Thakur S."/>
            <person name="Almeida R.N.D."/>
            <person name="Weir B.S."/>
            <person name="Guttman D.S."/>
        </authorList>
    </citation>
    <scope>NUCLEOTIDE SEQUENCE [LARGE SCALE GENOMIC DNA]</scope>
    <source>
        <strain evidence="2 3">88_10</strain>
    </source>
</reference>
<dbReference type="Proteomes" id="UP000282378">
    <property type="component" value="Unassembled WGS sequence"/>
</dbReference>
<dbReference type="GO" id="GO:0003677">
    <property type="term" value="F:DNA binding"/>
    <property type="evidence" value="ECO:0007669"/>
    <property type="project" value="InterPro"/>
</dbReference>
<name>A0A3M3B999_PSEYM</name>
<organism evidence="2 3">
    <name type="scientific">Pseudomonas syringae pv. maculicola</name>
    <dbReference type="NCBI Taxonomy" id="59511"/>
    <lineage>
        <taxon>Bacteria</taxon>
        <taxon>Pseudomonadati</taxon>
        <taxon>Pseudomonadota</taxon>
        <taxon>Gammaproteobacteria</taxon>
        <taxon>Pseudomonadales</taxon>
        <taxon>Pseudomonadaceae</taxon>
        <taxon>Pseudomonas</taxon>
    </lineage>
</organism>
<dbReference type="PROSITE" id="PS50943">
    <property type="entry name" value="HTH_CROC1"/>
    <property type="match status" value="1"/>
</dbReference>
<evidence type="ECO:0000313" key="2">
    <source>
        <dbReference type="EMBL" id="RMM09159.1"/>
    </source>
</evidence>
<dbReference type="InterPro" id="IPR010982">
    <property type="entry name" value="Lambda_DNA-bd_dom_sf"/>
</dbReference>
<dbReference type="CDD" id="cd00093">
    <property type="entry name" value="HTH_XRE"/>
    <property type="match status" value="1"/>
</dbReference>
<gene>
    <name evidence="2" type="ORF">APX70_00038</name>
</gene>
<evidence type="ECO:0000259" key="1">
    <source>
        <dbReference type="PROSITE" id="PS50943"/>
    </source>
</evidence>
<dbReference type="EMBL" id="RBNL01000101">
    <property type="protein sequence ID" value="RMM09159.1"/>
    <property type="molecule type" value="Genomic_DNA"/>
</dbReference>
<dbReference type="Gene3D" id="1.10.260.40">
    <property type="entry name" value="lambda repressor-like DNA-binding domains"/>
    <property type="match status" value="1"/>
</dbReference>
<sequence>MWCAEEMEYLEALGHTLREIRVDAGLRREDCSQALSREYLASVERGHQSISIVKLASLCECLGVPPSLVLLTVEARMAALKLEDHHANQESQLKQYLQIGRLRSHAGTIASQGVRGKRAEENRQAIRSLQSDGLTKAETARKLGLGTTTVDRHWRKPD</sequence>
<dbReference type="AlphaFoldDB" id="A0A3M3B999"/>
<dbReference type="InterPro" id="IPR001387">
    <property type="entry name" value="Cro/C1-type_HTH"/>
</dbReference>
<dbReference type="Pfam" id="PF13560">
    <property type="entry name" value="HTH_31"/>
    <property type="match status" value="1"/>
</dbReference>
<dbReference type="SUPFAM" id="SSF47413">
    <property type="entry name" value="lambda repressor-like DNA-binding domains"/>
    <property type="match status" value="1"/>
</dbReference>
<comment type="caution">
    <text evidence="2">The sequence shown here is derived from an EMBL/GenBank/DDBJ whole genome shotgun (WGS) entry which is preliminary data.</text>
</comment>
<feature type="domain" description="HTH cro/C1-type" evidence="1">
    <location>
        <begin position="17"/>
        <end position="69"/>
    </location>
</feature>